<dbReference type="Gene3D" id="1.10.287.130">
    <property type="match status" value="1"/>
</dbReference>
<dbReference type="Proteomes" id="UP000777784">
    <property type="component" value="Unassembled WGS sequence"/>
</dbReference>
<dbReference type="PROSITE" id="PS50109">
    <property type="entry name" value="HIS_KIN"/>
    <property type="match status" value="1"/>
</dbReference>
<dbReference type="PANTHER" id="PTHR43047">
    <property type="entry name" value="TWO-COMPONENT HISTIDINE PROTEIN KINASE"/>
    <property type="match status" value="1"/>
</dbReference>
<dbReference type="InterPro" id="IPR036097">
    <property type="entry name" value="HisK_dim/P_sf"/>
</dbReference>
<evidence type="ECO:0000256" key="14">
    <source>
        <dbReference type="SAM" id="Phobius"/>
    </source>
</evidence>
<feature type="domain" description="Histidine kinase" evidence="15">
    <location>
        <begin position="287"/>
        <end position="508"/>
    </location>
</feature>
<evidence type="ECO:0000256" key="6">
    <source>
        <dbReference type="ARBA" id="ARBA00022692"/>
    </source>
</evidence>
<dbReference type="Pfam" id="PF00512">
    <property type="entry name" value="HisKA"/>
    <property type="match status" value="1"/>
</dbReference>
<dbReference type="Pfam" id="PF00072">
    <property type="entry name" value="Response_reg"/>
    <property type="match status" value="1"/>
</dbReference>
<proteinExistence type="predicted"/>
<comment type="caution">
    <text evidence="12">Lacks conserved residue(s) required for the propagation of feature annotation.</text>
</comment>
<dbReference type="CDD" id="cd16922">
    <property type="entry name" value="HATPase_EvgS-ArcB-TorS-like"/>
    <property type="match status" value="1"/>
</dbReference>
<evidence type="ECO:0000256" key="4">
    <source>
        <dbReference type="ARBA" id="ARBA00022553"/>
    </source>
</evidence>
<dbReference type="Gene3D" id="3.30.565.10">
    <property type="entry name" value="Histidine kinase-like ATPase, C-terminal domain"/>
    <property type="match status" value="1"/>
</dbReference>
<comment type="catalytic activity">
    <reaction evidence="1">
        <text>ATP + protein L-histidine = ADP + protein N-phospho-L-histidine.</text>
        <dbReference type="EC" id="2.7.13.3"/>
    </reaction>
</comment>
<dbReference type="SMART" id="SM00388">
    <property type="entry name" value="HisKA"/>
    <property type="match status" value="1"/>
</dbReference>
<evidence type="ECO:0000256" key="1">
    <source>
        <dbReference type="ARBA" id="ARBA00000085"/>
    </source>
</evidence>
<reference evidence="17" key="1">
    <citation type="submission" date="2021-05" db="EMBL/GenBank/DDBJ databases">
        <title>Energy efficiency and biological interactions define the core microbiome of deep oligotrophic groundwater.</title>
        <authorList>
            <person name="Mehrshad M."/>
            <person name="Lopez-Fernandez M."/>
            <person name="Bell E."/>
            <person name="Bernier-Latmani R."/>
            <person name="Bertilsson S."/>
            <person name="Dopson M."/>
        </authorList>
    </citation>
    <scope>NUCLEOTIDE SEQUENCE</scope>
    <source>
        <strain evidence="17">Modern_marine.mb.64</strain>
    </source>
</reference>
<comment type="subcellular location">
    <subcellularLocation>
        <location evidence="2">Membrane</location>
    </subcellularLocation>
</comment>
<dbReference type="PROSITE" id="PS50110">
    <property type="entry name" value="RESPONSE_REGULATORY"/>
    <property type="match status" value="1"/>
</dbReference>
<dbReference type="Gene3D" id="3.40.50.2300">
    <property type="match status" value="1"/>
</dbReference>
<keyword evidence="8" id="KW-0418">Kinase</keyword>
<sequence length="664" mass="73406">MLIHIIQRHLSSLHGRVALLVWSVCAASMALYVGFHLASEQKVSLKNAAQEIESLTKIMASNVGDGSNPMAKESIRETLESAFLMPGITYAALYDGRGLQTVILGETPGEIVVNPGNLSGTELTREDDSFLVQSPVRNAHDEIIGAVVLRRSLEDVKARTHHVVSRNIALLLAILTIGLAAAIWFAKGISKPIMGLARAAEIFAGGEKPTEMPAKQGILEIDVLAEMFKSMMKRIEKHRLEIEEQKRTLEVKVQERTEELKQKNMELAFQNEKVMEANRLKTRFLANMSHELRTPLNGILAISEMLKEGMSGELEPEQQKQVEIIHRSGTTLLTLINDTLDLSLVESGRMEFRRRNVKIVQYLREEVEAFRVLAEAKNLIYEVVEQNAGDEEVFVDPDRIRQVLINMINNAIKFTDSGSVRVVLEQIRGGRVLRATVQDTGIGISSEDQATIFQEFRQLDATASRRHGGTGLGLAICKRLLNLMGGEIWVDSEEGMGTTFSVVIPLTQEEERAPGKGYAVSPTRDAVLSSVAGRILIIDEDQIGSSRISSMFRKRGIEVVLVSNGEEGLRALRNSKFHALLLSLSLPQMDSITILKAIESYPDISSLHIAVTASRDLTNEESEYLKKRSIAVFRTGQIGLDTLMDEVCNSLPGVQAQRPAKNAA</sequence>
<evidence type="ECO:0000256" key="9">
    <source>
        <dbReference type="ARBA" id="ARBA00022840"/>
    </source>
</evidence>
<dbReference type="EC" id="2.7.13.3" evidence="3"/>
<feature type="transmembrane region" description="Helical" evidence="14">
    <location>
        <begin position="167"/>
        <end position="186"/>
    </location>
</feature>
<dbReference type="FunFam" id="3.30.565.10:FF:000010">
    <property type="entry name" value="Sensor histidine kinase RcsC"/>
    <property type="match status" value="1"/>
</dbReference>
<evidence type="ECO:0000256" key="3">
    <source>
        <dbReference type="ARBA" id="ARBA00012438"/>
    </source>
</evidence>
<feature type="coiled-coil region" evidence="13">
    <location>
        <begin position="228"/>
        <end position="280"/>
    </location>
</feature>
<keyword evidence="7" id="KW-0547">Nucleotide-binding</keyword>
<dbReference type="InterPro" id="IPR004358">
    <property type="entry name" value="Sig_transdc_His_kin-like_C"/>
</dbReference>
<organism evidence="17 18">
    <name type="scientific">Eiseniibacteriota bacterium</name>
    <dbReference type="NCBI Taxonomy" id="2212470"/>
    <lineage>
        <taxon>Bacteria</taxon>
        <taxon>Candidatus Eiseniibacteriota</taxon>
    </lineage>
</organism>
<dbReference type="EMBL" id="JAHJDP010000119">
    <property type="protein sequence ID" value="MBU2693414.1"/>
    <property type="molecule type" value="Genomic_DNA"/>
</dbReference>
<evidence type="ECO:0000259" key="16">
    <source>
        <dbReference type="PROSITE" id="PS50110"/>
    </source>
</evidence>
<dbReference type="SUPFAM" id="SSF47384">
    <property type="entry name" value="Homodimeric domain of signal transducing histidine kinase"/>
    <property type="match status" value="1"/>
</dbReference>
<accession>A0A948W885</accession>
<dbReference type="InterPro" id="IPR003661">
    <property type="entry name" value="HisK_dim/P_dom"/>
</dbReference>
<gene>
    <name evidence="17" type="ORF">KJ970_21055</name>
</gene>
<keyword evidence="13" id="KW-0175">Coiled coil</keyword>
<protein>
    <recommendedName>
        <fullName evidence="3">histidine kinase</fullName>
        <ecNumber evidence="3">2.7.13.3</ecNumber>
    </recommendedName>
</protein>
<dbReference type="CDD" id="cd00082">
    <property type="entry name" value="HisKA"/>
    <property type="match status" value="1"/>
</dbReference>
<name>A0A948W885_UNCEI</name>
<dbReference type="GO" id="GO:0009927">
    <property type="term" value="F:histidine phosphotransfer kinase activity"/>
    <property type="evidence" value="ECO:0007669"/>
    <property type="project" value="TreeGrafter"/>
</dbReference>
<evidence type="ECO:0000256" key="12">
    <source>
        <dbReference type="PROSITE-ProRule" id="PRU00169"/>
    </source>
</evidence>
<evidence type="ECO:0000256" key="7">
    <source>
        <dbReference type="ARBA" id="ARBA00022741"/>
    </source>
</evidence>
<keyword evidence="6 14" id="KW-0812">Transmembrane</keyword>
<evidence type="ECO:0000256" key="13">
    <source>
        <dbReference type="SAM" id="Coils"/>
    </source>
</evidence>
<evidence type="ECO:0000256" key="8">
    <source>
        <dbReference type="ARBA" id="ARBA00022777"/>
    </source>
</evidence>
<keyword evidence="10 14" id="KW-1133">Transmembrane helix</keyword>
<evidence type="ECO:0000256" key="10">
    <source>
        <dbReference type="ARBA" id="ARBA00022989"/>
    </source>
</evidence>
<dbReference type="Pfam" id="PF02518">
    <property type="entry name" value="HATPase_c"/>
    <property type="match status" value="1"/>
</dbReference>
<evidence type="ECO:0000313" key="17">
    <source>
        <dbReference type="EMBL" id="MBU2693414.1"/>
    </source>
</evidence>
<keyword evidence="11 14" id="KW-0472">Membrane</keyword>
<dbReference type="InterPro" id="IPR011006">
    <property type="entry name" value="CheY-like_superfamily"/>
</dbReference>
<dbReference type="GO" id="GO:0005886">
    <property type="term" value="C:plasma membrane"/>
    <property type="evidence" value="ECO:0007669"/>
    <property type="project" value="TreeGrafter"/>
</dbReference>
<dbReference type="PRINTS" id="PR00344">
    <property type="entry name" value="BCTRLSENSOR"/>
</dbReference>
<evidence type="ECO:0000256" key="2">
    <source>
        <dbReference type="ARBA" id="ARBA00004370"/>
    </source>
</evidence>
<keyword evidence="5" id="KW-0808">Transferase</keyword>
<dbReference type="AlphaFoldDB" id="A0A948W885"/>
<dbReference type="CDD" id="cd00156">
    <property type="entry name" value="REC"/>
    <property type="match status" value="1"/>
</dbReference>
<dbReference type="SUPFAM" id="SSF55874">
    <property type="entry name" value="ATPase domain of HSP90 chaperone/DNA topoisomerase II/histidine kinase"/>
    <property type="match status" value="1"/>
</dbReference>
<dbReference type="FunFam" id="1.10.287.130:FF:000004">
    <property type="entry name" value="Ethylene receptor 1"/>
    <property type="match status" value="1"/>
</dbReference>
<dbReference type="PANTHER" id="PTHR43047:SF72">
    <property type="entry name" value="OSMOSENSING HISTIDINE PROTEIN KINASE SLN1"/>
    <property type="match status" value="1"/>
</dbReference>
<feature type="transmembrane region" description="Helical" evidence="14">
    <location>
        <begin position="17"/>
        <end position="38"/>
    </location>
</feature>
<evidence type="ECO:0000256" key="5">
    <source>
        <dbReference type="ARBA" id="ARBA00022679"/>
    </source>
</evidence>
<dbReference type="SMART" id="SM00387">
    <property type="entry name" value="HATPase_c"/>
    <property type="match status" value="1"/>
</dbReference>
<comment type="caution">
    <text evidence="17">The sequence shown here is derived from an EMBL/GenBank/DDBJ whole genome shotgun (WGS) entry which is preliminary data.</text>
</comment>
<dbReference type="InterPro" id="IPR003594">
    <property type="entry name" value="HATPase_dom"/>
</dbReference>
<keyword evidence="9" id="KW-0067">ATP-binding</keyword>
<keyword evidence="4" id="KW-0597">Phosphoprotein</keyword>
<evidence type="ECO:0000313" key="18">
    <source>
        <dbReference type="Proteomes" id="UP000777784"/>
    </source>
</evidence>
<dbReference type="Gene3D" id="6.10.340.10">
    <property type="match status" value="1"/>
</dbReference>
<dbReference type="SUPFAM" id="SSF52172">
    <property type="entry name" value="CheY-like"/>
    <property type="match status" value="1"/>
</dbReference>
<dbReference type="InterPro" id="IPR036890">
    <property type="entry name" value="HATPase_C_sf"/>
</dbReference>
<dbReference type="GO" id="GO:0005524">
    <property type="term" value="F:ATP binding"/>
    <property type="evidence" value="ECO:0007669"/>
    <property type="project" value="UniProtKB-KW"/>
</dbReference>
<dbReference type="GO" id="GO:0000155">
    <property type="term" value="F:phosphorelay sensor kinase activity"/>
    <property type="evidence" value="ECO:0007669"/>
    <property type="project" value="InterPro"/>
</dbReference>
<dbReference type="InterPro" id="IPR001789">
    <property type="entry name" value="Sig_transdc_resp-reg_receiver"/>
</dbReference>
<feature type="domain" description="Response regulatory" evidence="16">
    <location>
        <begin position="534"/>
        <end position="651"/>
    </location>
</feature>
<evidence type="ECO:0000259" key="15">
    <source>
        <dbReference type="PROSITE" id="PS50109"/>
    </source>
</evidence>
<dbReference type="InterPro" id="IPR005467">
    <property type="entry name" value="His_kinase_dom"/>
</dbReference>
<evidence type="ECO:0000256" key="11">
    <source>
        <dbReference type="ARBA" id="ARBA00023136"/>
    </source>
</evidence>